<gene>
    <name evidence="2" type="ORF">EVAR_86029_1</name>
</gene>
<evidence type="ECO:0000256" key="1">
    <source>
        <dbReference type="SAM" id="MobiDB-lite"/>
    </source>
</evidence>
<dbReference type="EMBL" id="BGZK01000181">
    <property type="protein sequence ID" value="GBP26527.1"/>
    <property type="molecule type" value="Genomic_DNA"/>
</dbReference>
<sequence>MSRGAVPGGASVRSERGRPEDVPDLRDRRGRGPHRARMYFGLSLYNTLVHNSLVSHLHKQSFASAPSKLNRTSASPRIVTNRECPWATMTIYTLVAPQESWVPMGCDDHLYSGGSSRVVSVHKPR</sequence>
<dbReference type="AlphaFoldDB" id="A0A4C1UKA8"/>
<feature type="region of interest" description="Disordered" evidence="1">
    <location>
        <begin position="1"/>
        <end position="32"/>
    </location>
</feature>
<protein>
    <submittedName>
        <fullName evidence="2">Uncharacterized protein</fullName>
    </submittedName>
</protein>
<name>A0A4C1UKA8_EUMVA</name>
<organism evidence="2 3">
    <name type="scientific">Eumeta variegata</name>
    <name type="common">Bagworm moth</name>
    <name type="synonym">Eumeta japonica</name>
    <dbReference type="NCBI Taxonomy" id="151549"/>
    <lineage>
        <taxon>Eukaryota</taxon>
        <taxon>Metazoa</taxon>
        <taxon>Ecdysozoa</taxon>
        <taxon>Arthropoda</taxon>
        <taxon>Hexapoda</taxon>
        <taxon>Insecta</taxon>
        <taxon>Pterygota</taxon>
        <taxon>Neoptera</taxon>
        <taxon>Endopterygota</taxon>
        <taxon>Lepidoptera</taxon>
        <taxon>Glossata</taxon>
        <taxon>Ditrysia</taxon>
        <taxon>Tineoidea</taxon>
        <taxon>Psychidae</taxon>
        <taxon>Oiketicinae</taxon>
        <taxon>Eumeta</taxon>
    </lineage>
</organism>
<reference evidence="2 3" key="1">
    <citation type="journal article" date="2019" name="Commun. Biol.">
        <title>The bagworm genome reveals a unique fibroin gene that provides high tensile strength.</title>
        <authorList>
            <person name="Kono N."/>
            <person name="Nakamura H."/>
            <person name="Ohtoshi R."/>
            <person name="Tomita M."/>
            <person name="Numata K."/>
            <person name="Arakawa K."/>
        </authorList>
    </citation>
    <scope>NUCLEOTIDE SEQUENCE [LARGE SCALE GENOMIC DNA]</scope>
</reference>
<feature type="compositionally biased region" description="Basic and acidic residues" evidence="1">
    <location>
        <begin position="13"/>
        <end position="27"/>
    </location>
</feature>
<evidence type="ECO:0000313" key="2">
    <source>
        <dbReference type="EMBL" id="GBP26527.1"/>
    </source>
</evidence>
<keyword evidence="3" id="KW-1185">Reference proteome</keyword>
<accession>A0A4C1UKA8</accession>
<comment type="caution">
    <text evidence="2">The sequence shown here is derived from an EMBL/GenBank/DDBJ whole genome shotgun (WGS) entry which is preliminary data.</text>
</comment>
<evidence type="ECO:0000313" key="3">
    <source>
        <dbReference type="Proteomes" id="UP000299102"/>
    </source>
</evidence>
<proteinExistence type="predicted"/>
<dbReference type="Proteomes" id="UP000299102">
    <property type="component" value="Unassembled WGS sequence"/>
</dbReference>